<keyword evidence="6 7" id="KW-0694">RNA-binding</keyword>
<evidence type="ECO:0000256" key="3">
    <source>
        <dbReference type="ARBA" id="ARBA00022603"/>
    </source>
</evidence>
<comment type="catalytic activity">
    <reaction evidence="7">
        <text>adenosine(1518)/adenosine(1519) in 16S rRNA + 4 S-adenosyl-L-methionine = N(6)-dimethyladenosine(1518)/N(6)-dimethyladenosine(1519) in 16S rRNA + 4 S-adenosyl-L-homocysteine + 4 H(+)</text>
        <dbReference type="Rhea" id="RHEA:19609"/>
        <dbReference type="Rhea" id="RHEA-COMP:10232"/>
        <dbReference type="Rhea" id="RHEA-COMP:10233"/>
        <dbReference type="ChEBI" id="CHEBI:15378"/>
        <dbReference type="ChEBI" id="CHEBI:57856"/>
        <dbReference type="ChEBI" id="CHEBI:59789"/>
        <dbReference type="ChEBI" id="CHEBI:74411"/>
        <dbReference type="ChEBI" id="CHEBI:74493"/>
        <dbReference type="EC" id="2.1.1.182"/>
    </reaction>
</comment>
<dbReference type="Pfam" id="PF00398">
    <property type="entry name" value="RrnaAD"/>
    <property type="match status" value="1"/>
</dbReference>
<evidence type="ECO:0000259" key="9">
    <source>
        <dbReference type="SMART" id="SM00650"/>
    </source>
</evidence>
<dbReference type="EMBL" id="DVFI01000099">
    <property type="protein sequence ID" value="HIQ63346.1"/>
    <property type="molecule type" value="Genomic_DNA"/>
</dbReference>
<feature type="domain" description="Ribosomal RNA adenine methylase transferase N-terminal" evidence="9">
    <location>
        <begin position="11"/>
        <end position="184"/>
    </location>
</feature>
<evidence type="ECO:0000256" key="6">
    <source>
        <dbReference type="ARBA" id="ARBA00022884"/>
    </source>
</evidence>
<reference evidence="10" key="1">
    <citation type="submission" date="2020-10" db="EMBL/GenBank/DDBJ databases">
        <authorList>
            <person name="Gilroy R."/>
        </authorList>
    </citation>
    <scope>NUCLEOTIDE SEQUENCE</scope>
    <source>
        <strain evidence="10">ChiHile30-977</strain>
    </source>
</reference>
<keyword evidence="1 7" id="KW-0963">Cytoplasm</keyword>
<evidence type="ECO:0000256" key="5">
    <source>
        <dbReference type="ARBA" id="ARBA00022691"/>
    </source>
</evidence>
<feature type="binding site" evidence="7 8">
    <location>
        <position position="77"/>
    </location>
    <ligand>
        <name>S-adenosyl-L-methionine</name>
        <dbReference type="ChEBI" id="CHEBI:59789"/>
    </ligand>
</feature>
<evidence type="ECO:0000256" key="2">
    <source>
        <dbReference type="ARBA" id="ARBA00022552"/>
    </source>
</evidence>
<dbReference type="NCBIfam" id="TIGR00755">
    <property type="entry name" value="ksgA"/>
    <property type="match status" value="1"/>
</dbReference>
<accession>A0A9D0YXS7</accession>
<evidence type="ECO:0000313" key="11">
    <source>
        <dbReference type="Proteomes" id="UP000886819"/>
    </source>
</evidence>
<comment type="caution">
    <text evidence="10">The sequence shown here is derived from an EMBL/GenBank/DDBJ whole genome shotgun (WGS) entry which is preliminary data.</text>
</comment>
<feature type="binding site" evidence="7 8">
    <location>
        <position position="4"/>
    </location>
    <ligand>
        <name>S-adenosyl-L-methionine</name>
        <dbReference type="ChEBI" id="CHEBI:59789"/>
    </ligand>
</feature>
<evidence type="ECO:0000313" key="10">
    <source>
        <dbReference type="EMBL" id="HIQ63346.1"/>
    </source>
</evidence>
<comment type="function">
    <text evidence="7">Specifically dimethylates two adjacent adenosines (A1518 and A1519) in the loop of a conserved hairpin near the 3'-end of 16S rRNA in the 30S particle. May play a critical role in biogenesis of 30S subunits.</text>
</comment>
<dbReference type="AlphaFoldDB" id="A0A9D0YXS7"/>
<proteinExistence type="inferred from homology"/>
<feature type="binding site" evidence="7 8">
    <location>
        <position position="6"/>
    </location>
    <ligand>
        <name>S-adenosyl-L-methionine</name>
        <dbReference type="ChEBI" id="CHEBI:59789"/>
    </ligand>
</feature>
<dbReference type="Proteomes" id="UP000886819">
    <property type="component" value="Unassembled WGS sequence"/>
</dbReference>
<dbReference type="SUPFAM" id="SSF53335">
    <property type="entry name" value="S-adenosyl-L-methionine-dependent methyltransferases"/>
    <property type="match status" value="1"/>
</dbReference>
<keyword evidence="3 7" id="KW-0489">Methyltransferase</keyword>
<sequence>MGQNFISDPALIERLAEAAQVTREDGVLEIGPGRGALTCALARRCRRLIAVELDRTLLDGLETTLALYPNAEVVEGDILRADLPALVARLGVPCRVAANLPYNITTPVVEKLLRARLPFASLAIMVQKEVGDKMTAGPGEAGYGPFSLLVQYFAEAREVLRVDASYFTPRPRVDSSFMLLAPREAPPVAVRDEAMLRRTIRASFAMRRKTLLNNVMAGFSLSRPTAQAALESAGVRPDARAEQASLEQFARLADALSEG</sequence>
<evidence type="ECO:0000256" key="4">
    <source>
        <dbReference type="ARBA" id="ARBA00022679"/>
    </source>
</evidence>
<evidence type="ECO:0000256" key="8">
    <source>
        <dbReference type="PROSITE-ProRule" id="PRU01026"/>
    </source>
</evidence>
<dbReference type="PROSITE" id="PS01131">
    <property type="entry name" value="RRNA_A_DIMETH"/>
    <property type="match status" value="1"/>
</dbReference>
<keyword evidence="5 7" id="KW-0949">S-adenosyl-L-methionine</keyword>
<feature type="binding site" evidence="7 8">
    <location>
        <position position="31"/>
    </location>
    <ligand>
        <name>S-adenosyl-L-methionine</name>
        <dbReference type="ChEBI" id="CHEBI:59789"/>
    </ligand>
</feature>
<dbReference type="CDD" id="cd02440">
    <property type="entry name" value="AdoMet_MTases"/>
    <property type="match status" value="1"/>
</dbReference>
<dbReference type="InterPro" id="IPR029063">
    <property type="entry name" value="SAM-dependent_MTases_sf"/>
</dbReference>
<keyword evidence="4 7" id="KW-0808">Transferase</keyword>
<dbReference type="GO" id="GO:0003723">
    <property type="term" value="F:RNA binding"/>
    <property type="evidence" value="ECO:0007669"/>
    <property type="project" value="UniProtKB-UniRule"/>
</dbReference>
<feature type="binding site" evidence="7 8">
    <location>
        <position position="99"/>
    </location>
    <ligand>
        <name>S-adenosyl-L-methionine</name>
        <dbReference type="ChEBI" id="CHEBI:59789"/>
    </ligand>
</feature>
<reference evidence="10" key="2">
    <citation type="journal article" date="2021" name="PeerJ">
        <title>Extensive microbial diversity within the chicken gut microbiome revealed by metagenomics and culture.</title>
        <authorList>
            <person name="Gilroy R."/>
            <person name="Ravi A."/>
            <person name="Getino M."/>
            <person name="Pursley I."/>
            <person name="Horton D.L."/>
            <person name="Alikhan N.F."/>
            <person name="Baker D."/>
            <person name="Gharbi K."/>
            <person name="Hall N."/>
            <person name="Watson M."/>
            <person name="Adriaenssens E.M."/>
            <person name="Foster-Nyarko E."/>
            <person name="Jarju S."/>
            <person name="Secka A."/>
            <person name="Antonio M."/>
            <person name="Oren A."/>
            <person name="Chaudhuri R.R."/>
            <person name="La Ragione R."/>
            <person name="Hildebrand F."/>
            <person name="Pallen M.J."/>
        </authorList>
    </citation>
    <scope>NUCLEOTIDE SEQUENCE</scope>
    <source>
        <strain evidence="10">ChiHile30-977</strain>
    </source>
</reference>
<dbReference type="GO" id="GO:0005829">
    <property type="term" value="C:cytosol"/>
    <property type="evidence" value="ECO:0007669"/>
    <property type="project" value="TreeGrafter"/>
</dbReference>
<dbReference type="InterPro" id="IPR020596">
    <property type="entry name" value="rRNA_Ade_Mease_Trfase_CS"/>
</dbReference>
<dbReference type="InterPro" id="IPR023165">
    <property type="entry name" value="rRNA_Ade_diMease-like_C"/>
</dbReference>
<dbReference type="GO" id="GO:0052908">
    <property type="term" value="F:16S rRNA (adenine(1518)-N(6)/adenine(1519)-N(6))-dimethyltransferase activity"/>
    <property type="evidence" value="ECO:0007669"/>
    <property type="project" value="UniProtKB-EC"/>
</dbReference>
<keyword evidence="2 7" id="KW-0698">rRNA processing</keyword>
<protein>
    <recommendedName>
        <fullName evidence="7">Ribosomal RNA small subunit methyltransferase A</fullName>
        <ecNumber evidence="7">2.1.1.182</ecNumber>
    </recommendedName>
    <alternativeName>
        <fullName evidence="7">16S rRNA (adenine(1518)-N(6)/adenine(1519)-N(6))-dimethyltransferase</fullName>
    </alternativeName>
    <alternativeName>
        <fullName evidence="7">16S rRNA dimethyladenosine transferase</fullName>
    </alternativeName>
    <alternativeName>
        <fullName evidence="7">16S rRNA dimethylase</fullName>
    </alternativeName>
    <alternativeName>
        <fullName evidence="7">S-adenosylmethionine-6-N', N'-adenosyl(rRNA) dimethyltransferase</fullName>
    </alternativeName>
</protein>
<evidence type="ECO:0000256" key="1">
    <source>
        <dbReference type="ARBA" id="ARBA00022490"/>
    </source>
</evidence>
<gene>
    <name evidence="7 10" type="primary">rsmA</name>
    <name evidence="7" type="synonym">ksgA</name>
    <name evidence="10" type="ORF">IAA66_07130</name>
</gene>
<name>A0A9D0YXS7_9FIRM</name>
<dbReference type="PANTHER" id="PTHR11727">
    <property type="entry name" value="DIMETHYLADENOSINE TRANSFERASE"/>
    <property type="match status" value="1"/>
</dbReference>
<dbReference type="HAMAP" id="MF_00607">
    <property type="entry name" value="16SrRNA_methyltr_A"/>
    <property type="match status" value="1"/>
</dbReference>
<dbReference type="PANTHER" id="PTHR11727:SF7">
    <property type="entry name" value="DIMETHYLADENOSINE TRANSFERASE-RELATED"/>
    <property type="match status" value="1"/>
</dbReference>
<organism evidence="10 11">
    <name type="scientific">Candidatus Avichristensenella intestinipullorum</name>
    <dbReference type="NCBI Taxonomy" id="2840693"/>
    <lineage>
        <taxon>Bacteria</taxon>
        <taxon>Bacillati</taxon>
        <taxon>Bacillota</taxon>
        <taxon>Clostridia</taxon>
        <taxon>Candidatus Avichristensenella</taxon>
    </lineage>
</organism>
<dbReference type="InterPro" id="IPR011530">
    <property type="entry name" value="rRNA_adenine_dimethylase"/>
</dbReference>
<dbReference type="Gene3D" id="1.10.8.100">
    <property type="entry name" value="Ribosomal RNA adenine dimethylase-like, domain 2"/>
    <property type="match status" value="1"/>
</dbReference>
<dbReference type="PROSITE" id="PS51689">
    <property type="entry name" value="SAM_RNA_A_N6_MT"/>
    <property type="match status" value="1"/>
</dbReference>
<dbReference type="EC" id="2.1.1.182" evidence="7"/>
<evidence type="ECO:0000256" key="7">
    <source>
        <dbReference type="HAMAP-Rule" id="MF_00607"/>
    </source>
</evidence>
<feature type="binding site" evidence="7 8">
    <location>
        <position position="52"/>
    </location>
    <ligand>
        <name>S-adenosyl-L-methionine</name>
        <dbReference type="ChEBI" id="CHEBI:59789"/>
    </ligand>
</feature>
<comment type="similarity">
    <text evidence="7">Belongs to the class I-like SAM-binding methyltransferase superfamily. rRNA adenine N(6)-methyltransferase family. RsmA subfamily.</text>
</comment>
<dbReference type="Gene3D" id="3.40.50.150">
    <property type="entry name" value="Vaccinia Virus protein VP39"/>
    <property type="match status" value="1"/>
</dbReference>
<comment type="subcellular location">
    <subcellularLocation>
        <location evidence="7">Cytoplasm</location>
    </subcellularLocation>
</comment>
<dbReference type="SMART" id="SM00650">
    <property type="entry name" value="rADc"/>
    <property type="match status" value="1"/>
</dbReference>
<dbReference type="InterPro" id="IPR001737">
    <property type="entry name" value="KsgA/Erm"/>
</dbReference>
<dbReference type="InterPro" id="IPR020598">
    <property type="entry name" value="rRNA_Ade_methylase_Trfase_N"/>
</dbReference>